<gene>
    <name evidence="3" type="ORF">I8748_08230</name>
</gene>
<dbReference type="InterPro" id="IPR008984">
    <property type="entry name" value="SMAD_FHA_dom_sf"/>
</dbReference>
<feature type="domain" description="FHA" evidence="2">
    <location>
        <begin position="214"/>
        <end position="270"/>
    </location>
</feature>
<feature type="region of interest" description="Disordered" evidence="1">
    <location>
        <begin position="90"/>
        <end position="131"/>
    </location>
</feature>
<dbReference type="RefSeq" id="WP_198124132.1">
    <property type="nucleotide sequence ID" value="NZ_JAECZC010000010.1"/>
</dbReference>
<dbReference type="Pfam" id="PF12773">
    <property type="entry name" value="DZR"/>
    <property type="match status" value="1"/>
</dbReference>
<dbReference type="Gene3D" id="2.60.200.20">
    <property type="match status" value="1"/>
</dbReference>
<evidence type="ECO:0000259" key="2">
    <source>
        <dbReference type="PROSITE" id="PS50006"/>
    </source>
</evidence>
<feature type="region of interest" description="Disordered" evidence="1">
    <location>
        <begin position="143"/>
        <end position="184"/>
    </location>
</feature>
<dbReference type="AlphaFoldDB" id="A0A8J7LA36"/>
<organism evidence="3 4">
    <name type="scientific">Amazonocrinis nigriterrae CENA67</name>
    <dbReference type="NCBI Taxonomy" id="2794033"/>
    <lineage>
        <taxon>Bacteria</taxon>
        <taxon>Bacillati</taxon>
        <taxon>Cyanobacteriota</taxon>
        <taxon>Cyanophyceae</taxon>
        <taxon>Nostocales</taxon>
        <taxon>Nostocaceae</taxon>
        <taxon>Amazonocrinis</taxon>
        <taxon>Amazonocrinis nigriterrae</taxon>
    </lineage>
</organism>
<dbReference type="Proteomes" id="UP000632766">
    <property type="component" value="Unassembled WGS sequence"/>
</dbReference>
<feature type="compositionally biased region" description="Pro residues" evidence="1">
    <location>
        <begin position="147"/>
        <end position="182"/>
    </location>
</feature>
<dbReference type="PRINTS" id="PR01217">
    <property type="entry name" value="PRICHEXTENSN"/>
</dbReference>
<reference evidence="3 4" key="1">
    <citation type="journal article" date="2021" name="Int. J. Syst. Evol. Microbiol.">
        <title>Amazonocrinis nigriterrae gen. nov., sp. nov., Atlanticothrix silvestris gen. nov., sp. nov. and Dendronalium phyllosphericum gen. nov., sp. nov., nostocacean cyanobacteria from Brazilian environments.</title>
        <authorList>
            <person name="Alvarenga D.O."/>
            <person name="Andreote A.P.D."/>
            <person name="Branco L.H.Z."/>
            <person name="Delbaje E."/>
            <person name="Cruz R.B."/>
            <person name="Varani A.M."/>
            <person name="Fiore M.F."/>
        </authorList>
    </citation>
    <scope>NUCLEOTIDE SEQUENCE [LARGE SCALE GENOMIC DNA]</scope>
    <source>
        <strain evidence="3 4">CENA67</strain>
    </source>
</reference>
<comment type="caution">
    <text evidence="3">The sequence shown here is derived from an EMBL/GenBank/DDBJ whole genome shotgun (WGS) entry which is preliminary data.</text>
</comment>
<dbReference type="EMBL" id="JAECZC010000010">
    <property type="protein sequence ID" value="MBH8562161.1"/>
    <property type="molecule type" value="Genomic_DNA"/>
</dbReference>
<protein>
    <submittedName>
        <fullName evidence="3">FHA domain-containing protein</fullName>
    </submittedName>
</protein>
<dbReference type="Pfam" id="PF00498">
    <property type="entry name" value="FHA"/>
    <property type="match status" value="1"/>
</dbReference>
<name>A0A8J7LA36_9NOST</name>
<feature type="compositionally biased region" description="Pro residues" evidence="1">
    <location>
        <begin position="117"/>
        <end position="130"/>
    </location>
</feature>
<sequence length="299" mass="31027">MIVCPNCNHPNPNGAVQCEACYTPLPATSNCPNCGATVQADAAFCGQCGFNLHSTAAPAAATAVATVAPDIPLEVPPLVTPDPLLELLQPNPLGMNSAPSPLPPTAVAVTPEAAPQPVTPQPVAPQPVAPSPTVAAAPVVAEQEISTPPPQPAPPPEPPQAVAPPEPPAPQPAPQPAPPPAPAVARTQLQQVTARLFHVQSDREIELPQTLSVIHIGKPNDRIPPDIDVSGFPNSEIVSRIHADIRVEGDAHYIEDVGSSNGTYINNLPLLPGNRHRLRPGDRISLGKGDLVTFLFQLA</sequence>
<proteinExistence type="predicted"/>
<accession>A0A8J7LA36</accession>
<evidence type="ECO:0000313" key="3">
    <source>
        <dbReference type="EMBL" id="MBH8562161.1"/>
    </source>
</evidence>
<evidence type="ECO:0000313" key="4">
    <source>
        <dbReference type="Proteomes" id="UP000632766"/>
    </source>
</evidence>
<dbReference type="CDD" id="cd00060">
    <property type="entry name" value="FHA"/>
    <property type="match status" value="1"/>
</dbReference>
<dbReference type="InterPro" id="IPR000253">
    <property type="entry name" value="FHA_dom"/>
</dbReference>
<evidence type="ECO:0000256" key="1">
    <source>
        <dbReference type="SAM" id="MobiDB-lite"/>
    </source>
</evidence>
<dbReference type="PROSITE" id="PS50006">
    <property type="entry name" value="FHA_DOMAIN"/>
    <property type="match status" value="1"/>
</dbReference>
<keyword evidence="4" id="KW-1185">Reference proteome</keyword>
<feature type="compositionally biased region" description="Low complexity" evidence="1">
    <location>
        <begin position="105"/>
        <end position="116"/>
    </location>
</feature>
<dbReference type="SMART" id="SM00240">
    <property type="entry name" value="FHA"/>
    <property type="match status" value="1"/>
</dbReference>
<dbReference type="InterPro" id="IPR025874">
    <property type="entry name" value="DZR"/>
</dbReference>
<dbReference type="SUPFAM" id="SSF49879">
    <property type="entry name" value="SMAD/FHA domain"/>
    <property type="match status" value="1"/>
</dbReference>